<reference evidence="2 3" key="5">
    <citation type="journal article" date="2011" name="ISME J.">
        <title>Dual transcriptional profiling of a bacterial/fungal confrontation: Collimonas fungivorans versus Aspergillus niger.</title>
        <authorList>
            <person name="Mela F."/>
            <person name="Fritsche K."/>
            <person name="de Boer W."/>
            <person name="van Veen J.A."/>
            <person name="de Graaff L.H."/>
            <person name="van den Berg M."/>
            <person name="Leveau J.H."/>
        </authorList>
    </citation>
    <scope>NUCLEOTIDE SEQUENCE [LARGE SCALE GENOMIC DNA]</scope>
    <source>
        <strain evidence="2 3">Ter331</strain>
    </source>
</reference>
<reference evidence="2 3" key="4">
    <citation type="journal article" date="2010" name="Environ. Microbiol.">
        <title>The bacterial genus Collimonas: mycophagy, weathering and other adaptive solutions to life in oligotrophic soil environments.</title>
        <authorList>
            <person name="Leveau J.H."/>
            <person name="Uroz S."/>
            <person name="de Boer W."/>
        </authorList>
    </citation>
    <scope>NUCLEOTIDE SEQUENCE [LARGE SCALE GENOMIC DNA]</scope>
    <source>
        <strain evidence="2 3">Ter331</strain>
    </source>
</reference>
<reference evidence="3" key="6">
    <citation type="submission" date="2011-05" db="EMBL/GenBank/DDBJ databases">
        <title>Complete sequence of Collimonas fungivorans Ter331.</title>
        <authorList>
            <person name="Leveau J.H."/>
        </authorList>
    </citation>
    <scope>NUCLEOTIDE SEQUENCE [LARGE SCALE GENOMIC DNA]</scope>
    <source>
        <strain evidence="3">Ter331</strain>
    </source>
</reference>
<name>G0AHJ0_COLFT</name>
<proteinExistence type="predicted"/>
<evidence type="ECO:0000313" key="3">
    <source>
        <dbReference type="Proteomes" id="UP000008392"/>
    </source>
</evidence>
<keyword evidence="3" id="KW-1185">Reference proteome</keyword>
<reference evidence="2 3" key="1">
    <citation type="journal article" date="2004" name="Environ. Microbiol.">
        <title>Phylogeny-function analysis of (meta)genomic libraries: screening for expression of ribosomal RNA genes by large-insert library fluorescent in situ hybridization (LIL-FISH).</title>
        <authorList>
            <person name="Leveau J.H."/>
            <person name="Gerards S."/>
            <person name="de Boer W."/>
            <person name="van Veen J.A."/>
        </authorList>
    </citation>
    <scope>NUCLEOTIDE SEQUENCE [LARGE SCALE GENOMIC DNA]</scope>
    <source>
        <strain evidence="2 3">Ter331</strain>
    </source>
</reference>
<reference evidence="2 3" key="3">
    <citation type="journal article" date="2008" name="FEMS Microbiol. Ecol.">
        <title>Identification and characterization of genes underlying chitinolysis in Collimonas fungivorans Ter331.</title>
        <authorList>
            <person name="Fritsche K."/>
            <person name="de Boer W."/>
            <person name="Gerards S."/>
            <person name="van den Berg M."/>
            <person name="van Veen J.A."/>
            <person name="Leveau J.H."/>
        </authorList>
    </citation>
    <scope>NUCLEOTIDE SEQUENCE [LARGE SCALE GENOMIC DNA]</scope>
    <source>
        <strain evidence="2 3">Ter331</strain>
    </source>
</reference>
<feature type="transmembrane region" description="Helical" evidence="1">
    <location>
        <begin position="12"/>
        <end position="30"/>
    </location>
</feature>
<dbReference type="EMBL" id="CP002745">
    <property type="protein sequence ID" value="AEK60029.1"/>
    <property type="molecule type" value="Genomic_DNA"/>
</dbReference>
<accession>G0AHJ0</accession>
<dbReference type="HOGENOM" id="CLU_3395916_0_0_4"/>
<dbReference type="AlphaFoldDB" id="G0AHJ0"/>
<keyword evidence="1" id="KW-0812">Transmembrane</keyword>
<evidence type="ECO:0000256" key="1">
    <source>
        <dbReference type="SAM" id="Phobius"/>
    </source>
</evidence>
<reference evidence="2 3" key="2">
    <citation type="journal article" date="2006" name="J. Microbiol. Methods">
        <title>Genomic flank-sequencing of plasposon insertion sites for rapid identification of functional genes.</title>
        <authorList>
            <person name="Leveau J.H."/>
            <person name="Gerards S."/>
            <person name="Fritsche K."/>
            <person name="Zondag G."/>
            <person name="van Veen J.A."/>
        </authorList>
    </citation>
    <scope>NUCLEOTIDE SEQUENCE [LARGE SCALE GENOMIC DNA]</scope>
    <source>
        <strain evidence="2 3">Ter331</strain>
    </source>
</reference>
<evidence type="ECO:0000313" key="2">
    <source>
        <dbReference type="EMBL" id="AEK60029.1"/>
    </source>
</evidence>
<dbReference type="KEGG" id="cfu:CFU_0191"/>
<sequence>MARKRVEVFMVSQWWICFTGLLALKLAGYMQ</sequence>
<keyword evidence="1" id="KW-1133">Transmembrane helix</keyword>
<gene>
    <name evidence="2" type="ordered locus">CFU_0191</name>
</gene>
<protein>
    <submittedName>
        <fullName evidence="2">Uncharacterized protein</fullName>
    </submittedName>
</protein>
<keyword evidence="1" id="KW-0472">Membrane</keyword>
<dbReference type="Proteomes" id="UP000008392">
    <property type="component" value="Chromosome"/>
</dbReference>
<organism evidence="2 3">
    <name type="scientific">Collimonas fungivorans (strain Ter331)</name>
    <dbReference type="NCBI Taxonomy" id="1005048"/>
    <lineage>
        <taxon>Bacteria</taxon>
        <taxon>Pseudomonadati</taxon>
        <taxon>Pseudomonadota</taxon>
        <taxon>Betaproteobacteria</taxon>
        <taxon>Burkholderiales</taxon>
        <taxon>Oxalobacteraceae</taxon>
        <taxon>Collimonas</taxon>
    </lineage>
</organism>